<dbReference type="RefSeq" id="WP_121793918.1">
    <property type="nucleotide sequence ID" value="NZ_RDBF01000004.1"/>
</dbReference>
<dbReference type="OrthoDB" id="3837866at2"/>
<evidence type="ECO:0000256" key="1">
    <source>
        <dbReference type="ARBA" id="ARBA00004651"/>
    </source>
</evidence>
<protein>
    <submittedName>
        <fullName evidence="7">Sodium:proton antiporter</fullName>
    </submittedName>
</protein>
<proteinExistence type="inferred from homology"/>
<comment type="caution">
    <text evidence="7">The sequence shown here is derived from an EMBL/GenBank/DDBJ whole genome shotgun (WGS) entry which is preliminary data.</text>
</comment>
<evidence type="ECO:0000313" key="8">
    <source>
        <dbReference type="Proteomes" id="UP000282515"/>
    </source>
</evidence>
<dbReference type="EMBL" id="RDBF01000004">
    <property type="protein sequence ID" value="RLV56259.1"/>
    <property type="molecule type" value="Genomic_DNA"/>
</dbReference>
<keyword evidence="8" id="KW-1185">Reference proteome</keyword>
<gene>
    <name evidence="7" type="ORF">D9V41_07465</name>
</gene>
<dbReference type="GO" id="GO:0005886">
    <property type="term" value="C:plasma membrane"/>
    <property type="evidence" value="ECO:0007669"/>
    <property type="project" value="UniProtKB-SubCell"/>
</dbReference>
<dbReference type="Proteomes" id="UP000282515">
    <property type="component" value="Unassembled WGS sequence"/>
</dbReference>
<evidence type="ECO:0000313" key="7">
    <source>
        <dbReference type="EMBL" id="RLV56259.1"/>
    </source>
</evidence>
<dbReference type="GO" id="GO:0008324">
    <property type="term" value="F:monoatomic cation transmembrane transporter activity"/>
    <property type="evidence" value="ECO:0007669"/>
    <property type="project" value="InterPro"/>
</dbReference>
<evidence type="ECO:0000256" key="3">
    <source>
        <dbReference type="ARBA" id="ARBA00022475"/>
    </source>
</evidence>
<evidence type="ECO:0000256" key="5">
    <source>
        <dbReference type="ARBA" id="ARBA00022989"/>
    </source>
</evidence>
<keyword evidence="6" id="KW-0472">Membrane</keyword>
<name>A0A3L8PN88_9ACTN</name>
<evidence type="ECO:0000256" key="4">
    <source>
        <dbReference type="ARBA" id="ARBA00022692"/>
    </source>
</evidence>
<comment type="similarity">
    <text evidence="2">Belongs to the CPA3 antiporters (TC 2.A.63) subunit E family.</text>
</comment>
<dbReference type="InterPro" id="IPR002758">
    <property type="entry name" value="Cation_antiport_E"/>
</dbReference>
<dbReference type="Pfam" id="PF01899">
    <property type="entry name" value="MNHE"/>
    <property type="match status" value="1"/>
</dbReference>
<organism evidence="7 8">
    <name type="scientific">Aeromicrobium phragmitis</name>
    <dbReference type="NCBI Taxonomy" id="2478914"/>
    <lineage>
        <taxon>Bacteria</taxon>
        <taxon>Bacillati</taxon>
        <taxon>Actinomycetota</taxon>
        <taxon>Actinomycetes</taxon>
        <taxon>Propionibacteriales</taxon>
        <taxon>Nocardioidaceae</taxon>
        <taxon>Aeromicrobium</taxon>
    </lineage>
</organism>
<dbReference type="PANTHER" id="PTHR34584">
    <property type="entry name" value="NA(+)/H(+) ANTIPORTER SUBUNIT E1"/>
    <property type="match status" value="1"/>
</dbReference>
<reference evidence="7 8" key="1">
    <citation type="submission" date="2018-10" db="EMBL/GenBank/DDBJ databases">
        <title>Aeromicrobium sp. 9W16Y-2 whole genome shotgun sequence.</title>
        <authorList>
            <person name="Li F."/>
        </authorList>
    </citation>
    <scope>NUCLEOTIDE SEQUENCE [LARGE SCALE GENOMIC DNA]</scope>
    <source>
        <strain evidence="7 8">9W16Y-2</strain>
    </source>
</reference>
<sequence length="120" mass="13213">MKGALSMPWRLVLFTLWYIGQVLKSASQVSHDIVTPGREATPRVVRMPAQSTTDAQLTAIASLITLTPGTLTIGVVEREGGRDLLVHSMYDPDRDTAVHHLREMEARMLNAVTIKGGYRA</sequence>
<keyword evidence="5" id="KW-1133">Transmembrane helix</keyword>
<comment type="subcellular location">
    <subcellularLocation>
        <location evidence="1">Cell membrane</location>
        <topology evidence="1">Multi-pass membrane protein</topology>
    </subcellularLocation>
</comment>
<dbReference type="PANTHER" id="PTHR34584:SF1">
    <property type="entry name" value="NA(+)_H(+) ANTIPORTER SUBUNIT E1"/>
    <property type="match status" value="1"/>
</dbReference>
<keyword evidence="3" id="KW-1003">Cell membrane</keyword>
<keyword evidence="4" id="KW-0812">Transmembrane</keyword>
<evidence type="ECO:0000256" key="2">
    <source>
        <dbReference type="ARBA" id="ARBA00006228"/>
    </source>
</evidence>
<accession>A0A3L8PN88</accession>
<dbReference type="AlphaFoldDB" id="A0A3L8PN88"/>
<evidence type="ECO:0000256" key="6">
    <source>
        <dbReference type="ARBA" id="ARBA00023136"/>
    </source>
</evidence>